<organism evidence="2 3">
    <name type="scientific">Vanilla planifolia</name>
    <name type="common">Vanilla</name>
    <dbReference type="NCBI Taxonomy" id="51239"/>
    <lineage>
        <taxon>Eukaryota</taxon>
        <taxon>Viridiplantae</taxon>
        <taxon>Streptophyta</taxon>
        <taxon>Embryophyta</taxon>
        <taxon>Tracheophyta</taxon>
        <taxon>Spermatophyta</taxon>
        <taxon>Magnoliopsida</taxon>
        <taxon>Liliopsida</taxon>
        <taxon>Asparagales</taxon>
        <taxon>Orchidaceae</taxon>
        <taxon>Vanilloideae</taxon>
        <taxon>Vanilleae</taxon>
        <taxon>Vanilla</taxon>
    </lineage>
</organism>
<reference evidence="2 3" key="1">
    <citation type="journal article" date="2020" name="Nat. Food">
        <title>A phased Vanilla planifolia genome enables genetic improvement of flavour and production.</title>
        <authorList>
            <person name="Hasing T."/>
            <person name="Tang H."/>
            <person name="Brym M."/>
            <person name="Khazi F."/>
            <person name="Huang T."/>
            <person name="Chambers A.H."/>
        </authorList>
    </citation>
    <scope>NUCLEOTIDE SEQUENCE [LARGE SCALE GENOMIC DNA]</scope>
    <source>
        <tissue evidence="2">Leaf</tissue>
    </source>
</reference>
<dbReference type="AlphaFoldDB" id="A0A835PAG4"/>
<comment type="caution">
    <text evidence="2">The sequence shown here is derived from an EMBL/GenBank/DDBJ whole genome shotgun (WGS) entry which is preliminary data.</text>
</comment>
<feature type="transmembrane region" description="Helical" evidence="1">
    <location>
        <begin position="16"/>
        <end position="36"/>
    </location>
</feature>
<dbReference type="EMBL" id="JADCNM010000524">
    <property type="protein sequence ID" value="KAG0446937.1"/>
    <property type="molecule type" value="Genomic_DNA"/>
</dbReference>
<keyword evidence="1" id="KW-0812">Transmembrane</keyword>
<protein>
    <submittedName>
        <fullName evidence="2">Uncharacterized protein</fullName>
    </submittedName>
</protein>
<name>A0A835PAG4_VANPL</name>
<proteinExistence type="predicted"/>
<accession>A0A835PAG4</accession>
<sequence>MAAAAYLYHKQPLQSISPLFGLGLMITLIAFPSLLYNAEDRFLEFLGNALTEALRTYCCGKGVCRNSSYTGFPSLLLILLSTKNFRGNVFENLHRLISLIWMLFLNHV</sequence>
<evidence type="ECO:0000256" key="1">
    <source>
        <dbReference type="SAM" id="Phobius"/>
    </source>
</evidence>
<dbReference type="Proteomes" id="UP000639772">
    <property type="component" value="Unassembled WGS sequence"/>
</dbReference>
<keyword evidence="1" id="KW-0472">Membrane</keyword>
<gene>
    <name evidence="2" type="ORF">HPP92_028560</name>
</gene>
<evidence type="ECO:0000313" key="3">
    <source>
        <dbReference type="Proteomes" id="UP000639772"/>
    </source>
</evidence>
<keyword evidence="1" id="KW-1133">Transmembrane helix</keyword>
<evidence type="ECO:0000313" key="2">
    <source>
        <dbReference type="EMBL" id="KAG0446937.1"/>
    </source>
</evidence>